<dbReference type="EMBL" id="BART01024996">
    <property type="protein sequence ID" value="GAG95463.1"/>
    <property type="molecule type" value="Genomic_DNA"/>
</dbReference>
<proteinExistence type="predicted"/>
<name>X1CGS5_9ZZZZ</name>
<dbReference type="AlphaFoldDB" id="X1CGS5"/>
<organism evidence="1">
    <name type="scientific">marine sediment metagenome</name>
    <dbReference type="NCBI Taxonomy" id="412755"/>
    <lineage>
        <taxon>unclassified sequences</taxon>
        <taxon>metagenomes</taxon>
        <taxon>ecological metagenomes</taxon>
    </lineage>
</organism>
<evidence type="ECO:0000313" key="1">
    <source>
        <dbReference type="EMBL" id="GAG95463.1"/>
    </source>
</evidence>
<comment type="caution">
    <text evidence="1">The sequence shown here is derived from an EMBL/GenBank/DDBJ whole genome shotgun (WGS) entry which is preliminary data.</text>
</comment>
<sequence>MRLTEVTHVKHSLELSKVCHLAKNLYNLANWYIRQDFFNLTNFLTYYDLDFILKHKQSYQNLPSQTSQQILKYVNRNWKSYFKALKEYKR</sequence>
<protein>
    <recommendedName>
        <fullName evidence="2">Transposase putative helix-turn-helix domain-containing protein</fullName>
    </recommendedName>
</protein>
<accession>X1CGS5</accession>
<evidence type="ECO:0008006" key="2">
    <source>
        <dbReference type="Google" id="ProtNLM"/>
    </source>
</evidence>
<feature type="non-terminal residue" evidence="1">
    <location>
        <position position="90"/>
    </location>
</feature>
<reference evidence="1" key="1">
    <citation type="journal article" date="2014" name="Front. Microbiol.">
        <title>High frequency of phylogenetically diverse reductive dehalogenase-homologous genes in deep subseafloor sedimentary metagenomes.</title>
        <authorList>
            <person name="Kawai M."/>
            <person name="Futagami T."/>
            <person name="Toyoda A."/>
            <person name="Takaki Y."/>
            <person name="Nishi S."/>
            <person name="Hori S."/>
            <person name="Arai W."/>
            <person name="Tsubouchi T."/>
            <person name="Morono Y."/>
            <person name="Uchiyama I."/>
            <person name="Ito T."/>
            <person name="Fujiyama A."/>
            <person name="Inagaki F."/>
            <person name="Takami H."/>
        </authorList>
    </citation>
    <scope>NUCLEOTIDE SEQUENCE</scope>
    <source>
        <strain evidence="1">Expedition CK06-06</strain>
    </source>
</reference>
<gene>
    <name evidence="1" type="ORF">S01H4_44973</name>
</gene>